<protein>
    <submittedName>
        <fullName evidence="1">Uncharacterized protein</fullName>
    </submittedName>
</protein>
<dbReference type="EMBL" id="QOUI01000001">
    <property type="protein sequence ID" value="RCK71209.1"/>
    <property type="molecule type" value="Genomic_DNA"/>
</dbReference>
<evidence type="ECO:0000313" key="1">
    <source>
        <dbReference type="EMBL" id="RCK71209.1"/>
    </source>
</evidence>
<reference evidence="1 2" key="1">
    <citation type="submission" date="2018-07" db="EMBL/GenBank/DDBJ databases">
        <title>Desertimonas flava gen. nov. sp. nov.</title>
        <authorList>
            <person name="Liu S."/>
        </authorList>
    </citation>
    <scope>NUCLEOTIDE SEQUENCE [LARGE SCALE GENOMIC DNA]</scope>
    <source>
        <strain evidence="1 2">16Sb5-5</strain>
    </source>
</reference>
<dbReference type="RefSeq" id="WP_114124912.1">
    <property type="nucleotide sequence ID" value="NZ_QOUI01000001.1"/>
</dbReference>
<keyword evidence="2" id="KW-1185">Reference proteome</keyword>
<evidence type="ECO:0000313" key="2">
    <source>
        <dbReference type="Proteomes" id="UP000252770"/>
    </source>
</evidence>
<organism evidence="1 2">
    <name type="scientific">Desertihabitans brevis</name>
    <dbReference type="NCBI Taxonomy" id="2268447"/>
    <lineage>
        <taxon>Bacteria</taxon>
        <taxon>Bacillati</taxon>
        <taxon>Actinomycetota</taxon>
        <taxon>Actinomycetes</taxon>
        <taxon>Propionibacteriales</taxon>
        <taxon>Propionibacteriaceae</taxon>
        <taxon>Desertihabitans</taxon>
    </lineage>
</organism>
<dbReference type="Proteomes" id="UP000252770">
    <property type="component" value="Unassembled WGS sequence"/>
</dbReference>
<proteinExistence type="predicted"/>
<accession>A0A367Z0B4</accession>
<dbReference type="AlphaFoldDB" id="A0A367Z0B4"/>
<name>A0A367Z0B4_9ACTN</name>
<gene>
    <name evidence="1" type="ORF">DT076_01790</name>
</gene>
<comment type="caution">
    <text evidence="1">The sequence shown here is derived from an EMBL/GenBank/DDBJ whole genome shotgun (WGS) entry which is preliminary data.</text>
</comment>
<sequence length="202" mass="21926">MTRDTLVPEAQLADVVTALYEDANARNWSHLPPRDRSQAYSAWVEDPRVGAILTKYMSPEAARAWIKDGPMKEYARALRGMGRYARFGNSGGTTAQDIIRAALGEGWALVEGTDGIKPFHAQAVSHDDGALAYLAWDEARNFKNLVWAALRASVDLGVAGHVIVTEPPGTATTRDAAEAHAAITKRCGLALHYVREQLGSAR</sequence>